<evidence type="ECO:0000256" key="1">
    <source>
        <dbReference type="SAM" id="MobiDB-lite"/>
    </source>
</evidence>
<dbReference type="AlphaFoldDB" id="A0A2P5YBC8"/>
<dbReference type="Proteomes" id="UP000239757">
    <property type="component" value="Unassembled WGS sequence"/>
</dbReference>
<name>A0A2P5YBC8_GOSBA</name>
<protein>
    <submittedName>
        <fullName evidence="2">Uncharacterized protein</fullName>
    </submittedName>
</protein>
<feature type="region of interest" description="Disordered" evidence="1">
    <location>
        <begin position="1"/>
        <end position="24"/>
    </location>
</feature>
<organism evidence="2 3">
    <name type="scientific">Gossypium barbadense</name>
    <name type="common">Sea Island cotton</name>
    <name type="synonym">Hibiscus barbadensis</name>
    <dbReference type="NCBI Taxonomy" id="3634"/>
    <lineage>
        <taxon>Eukaryota</taxon>
        <taxon>Viridiplantae</taxon>
        <taxon>Streptophyta</taxon>
        <taxon>Embryophyta</taxon>
        <taxon>Tracheophyta</taxon>
        <taxon>Spermatophyta</taxon>
        <taxon>Magnoliopsida</taxon>
        <taxon>eudicotyledons</taxon>
        <taxon>Gunneridae</taxon>
        <taxon>Pentapetalae</taxon>
        <taxon>rosids</taxon>
        <taxon>malvids</taxon>
        <taxon>Malvales</taxon>
        <taxon>Malvaceae</taxon>
        <taxon>Malvoideae</taxon>
        <taxon>Gossypium</taxon>
    </lineage>
</organism>
<evidence type="ECO:0000313" key="2">
    <source>
        <dbReference type="EMBL" id="PPS12900.1"/>
    </source>
</evidence>
<feature type="compositionally biased region" description="Polar residues" evidence="1">
    <location>
        <begin position="11"/>
        <end position="24"/>
    </location>
</feature>
<accession>A0A2P5YBC8</accession>
<reference evidence="2 3" key="1">
    <citation type="submission" date="2015-01" db="EMBL/GenBank/DDBJ databases">
        <title>Genome of allotetraploid Gossypium barbadense reveals genomic plasticity and fiber elongation in cotton evolution.</title>
        <authorList>
            <person name="Chen X."/>
            <person name="Liu X."/>
            <person name="Zhao B."/>
            <person name="Zheng H."/>
            <person name="Hu Y."/>
            <person name="Lu G."/>
            <person name="Yang C."/>
            <person name="Chen J."/>
            <person name="Shan C."/>
            <person name="Zhang L."/>
            <person name="Zhou Y."/>
            <person name="Wang L."/>
            <person name="Guo W."/>
            <person name="Bai Y."/>
            <person name="Ruan J."/>
            <person name="Shangguan X."/>
            <person name="Mao Y."/>
            <person name="Jiang J."/>
            <person name="Zhu Y."/>
            <person name="Lei J."/>
            <person name="Kang H."/>
            <person name="Chen S."/>
            <person name="He X."/>
            <person name="Wang R."/>
            <person name="Wang Y."/>
            <person name="Chen J."/>
            <person name="Wang L."/>
            <person name="Yu S."/>
            <person name="Wang B."/>
            <person name="Wei J."/>
            <person name="Song S."/>
            <person name="Lu X."/>
            <person name="Gao Z."/>
            <person name="Gu W."/>
            <person name="Deng X."/>
            <person name="Ma D."/>
            <person name="Wang S."/>
            <person name="Liang W."/>
            <person name="Fang L."/>
            <person name="Cai C."/>
            <person name="Zhu X."/>
            <person name="Zhou B."/>
            <person name="Zhang Y."/>
            <person name="Chen Z."/>
            <person name="Xu S."/>
            <person name="Zhu R."/>
            <person name="Wang S."/>
            <person name="Zhang T."/>
            <person name="Zhao G."/>
        </authorList>
    </citation>
    <scope>NUCLEOTIDE SEQUENCE [LARGE SCALE GENOMIC DNA]</scope>
    <source>
        <strain evidence="3">cv. Xinhai21</strain>
        <tissue evidence="2">Leaf</tissue>
    </source>
</reference>
<evidence type="ECO:0000313" key="3">
    <source>
        <dbReference type="Proteomes" id="UP000239757"/>
    </source>
</evidence>
<dbReference type="EMBL" id="KZ663416">
    <property type="protein sequence ID" value="PPS12900.1"/>
    <property type="molecule type" value="Genomic_DNA"/>
</dbReference>
<dbReference type="OrthoDB" id="1723222at2759"/>
<gene>
    <name evidence="2" type="ORF">GOBAR_AA07739</name>
</gene>
<proteinExistence type="predicted"/>
<sequence length="76" mass="8978">MARSLFRLETPQKTTIEPRSSSSIKDGTIHKEQRLQIDELDEWQSHVKEKPRIYDVKPKHLLDESKDGMNHFKFGD</sequence>